<evidence type="ECO:0000313" key="1">
    <source>
        <dbReference type="EMBL" id="KAJ8649264.1"/>
    </source>
</evidence>
<name>A0ACC2MUA8_PERAE</name>
<protein>
    <submittedName>
        <fullName evidence="1">Uncharacterized protein</fullName>
    </submittedName>
</protein>
<comment type="caution">
    <text evidence="1">The sequence shown here is derived from an EMBL/GenBank/DDBJ whole genome shotgun (WGS) entry which is preliminary data.</text>
</comment>
<dbReference type="Proteomes" id="UP001234297">
    <property type="component" value="Chromosome 1"/>
</dbReference>
<reference evidence="1 2" key="1">
    <citation type="journal article" date="2022" name="Hortic Res">
        <title>A haplotype resolved chromosomal level avocado genome allows analysis of novel avocado genes.</title>
        <authorList>
            <person name="Nath O."/>
            <person name="Fletcher S.J."/>
            <person name="Hayward A."/>
            <person name="Shaw L.M."/>
            <person name="Masouleh A.K."/>
            <person name="Furtado A."/>
            <person name="Henry R.J."/>
            <person name="Mitter N."/>
        </authorList>
    </citation>
    <scope>NUCLEOTIDE SEQUENCE [LARGE SCALE GENOMIC DNA]</scope>
    <source>
        <strain evidence="2">cv. Hass</strain>
    </source>
</reference>
<sequence>MPSVISLVTRIPTHGVLNYLDRTTMILGRNSRFAMPRSCDYAHRVSEKPVRPLLLADIQCPNSSEERYQVAKASDYASGEEGHWEGLLGVFNLSGELIFECNNAI</sequence>
<organism evidence="1 2">
    <name type="scientific">Persea americana</name>
    <name type="common">Avocado</name>
    <dbReference type="NCBI Taxonomy" id="3435"/>
    <lineage>
        <taxon>Eukaryota</taxon>
        <taxon>Viridiplantae</taxon>
        <taxon>Streptophyta</taxon>
        <taxon>Embryophyta</taxon>
        <taxon>Tracheophyta</taxon>
        <taxon>Spermatophyta</taxon>
        <taxon>Magnoliopsida</taxon>
        <taxon>Magnoliidae</taxon>
        <taxon>Laurales</taxon>
        <taxon>Lauraceae</taxon>
        <taxon>Persea</taxon>
    </lineage>
</organism>
<proteinExistence type="predicted"/>
<dbReference type="EMBL" id="CM056809">
    <property type="protein sequence ID" value="KAJ8649264.1"/>
    <property type="molecule type" value="Genomic_DNA"/>
</dbReference>
<gene>
    <name evidence="1" type="ORF">MRB53_002287</name>
</gene>
<keyword evidence="2" id="KW-1185">Reference proteome</keyword>
<evidence type="ECO:0000313" key="2">
    <source>
        <dbReference type="Proteomes" id="UP001234297"/>
    </source>
</evidence>
<accession>A0ACC2MUA8</accession>